<dbReference type="InterPro" id="IPR004268">
    <property type="entry name" value="MurJ"/>
</dbReference>
<dbReference type="AlphaFoldDB" id="A0A2M6XCM4"/>
<feature type="transmembrane region" description="Helical" evidence="8">
    <location>
        <begin position="458"/>
        <end position="477"/>
    </location>
</feature>
<reference evidence="11" key="1">
    <citation type="submission" date="2017-09" db="EMBL/GenBank/DDBJ databases">
        <title>Depth-based differentiation of microbial function through sediment-hosted aquifers and enrichment of novel symbionts in the deep terrestrial subsurface.</title>
        <authorList>
            <person name="Probst A.J."/>
            <person name="Ladd B."/>
            <person name="Jarett J.K."/>
            <person name="Geller-Mcgrath D.E."/>
            <person name="Sieber C.M.K."/>
            <person name="Emerson J.B."/>
            <person name="Anantharaman K."/>
            <person name="Thomas B.C."/>
            <person name="Malmstrom R."/>
            <person name="Stieglmeier M."/>
            <person name="Klingl A."/>
            <person name="Woyke T."/>
            <person name="Ryan C.M."/>
            <person name="Banfield J.F."/>
        </authorList>
    </citation>
    <scope>NUCLEOTIDE SEQUENCE [LARGE SCALE GENOMIC DNA]</scope>
</reference>
<organism evidence="10 11">
    <name type="scientific">Candidatus Shapirobacteria bacterium CG08_land_8_20_14_0_20_39_18</name>
    <dbReference type="NCBI Taxonomy" id="1974883"/>
    <lineage>
        <taxon>Bacteria</taxon>
        <taxon>Candidatus Shapironibacteriota</taxon>
    </lineage>
</organism>
<dbReference type="CDD" id="cd13123">
    <property type="entry name" value="MATE_MurJ_like"/>
    <property type="match status" value="1"/>
</dbReference>
<dbReference type="InterPro" id="IPR051050">
    <property type="entry name" value="Lipid_II_flippase_MurJ/MviN"/>
</dbReference>
<evidence type="ECO:0000256" key="5">
    <source>
        <dbReference type="ARBA" id="ARBA00022984"/>
    </source>
</evidence>
<dbReference type="GO" id="GO:0009252">
    <property type="term" value="P:peptidoglycan biosynthetic process"/>
    <property type="evidence" value="ECO:0007669"/>
    <property type="project" value="UniProtKB-UniRule"/>
</dbReference>
<keyword evidence="6 8" id="KW-1133">Transmembrane helix</keyword>
<comment type="similarity">
    <text evidence="8 9">Belongs to the MurJ/MviN family.</text>
</comment>
<dbReference type="Proteomes" id="UP000228996">
    <property type="component" value="Unassembled WGS sequence"/>
</dbReference>
<feature type="transmembrane region" description="Helical" evidence="8">
    <location>
        <begin position="497"/>
        <end position="518"/>
    </location>
</feature>
<feature type="transmembrane region" description="Helical" evidence="8">
    <location>
        <begin position="424"/>
        <end position="446"/>
    </location>
</feature>
<dbReference type="GO" id="GO:0005886">
    <property type="term" value="C:plasma membrane"/>
    <property type="evidence" value="ECO:0007669"/>
    <property type="project" value="UniProtKB-SubCell"/>
</dbReference>
<dbReference type="PIRSF" id="PIRSF002869">
    <property type="entry name" value="MviN"/>
    <property type="match status" value="1"/>
</dbReference>
<dbReference type="PANTHER" id="PTHR47019">
    <property type="entry name" value="LIPID II FLIPPASE MURJ"/>
    <property type="match status" value="1"/>
</dbReference>
<keyword evidence="5 8" id="KW-0573">Peptidoglycan synthesis</keyword>
<dbReference type="EMBL" id="PEYO01000017">
    <property type="protein sequence ID" value="PIU03377.1"/>
    <property type="molecule type" value="Genomic_DNA"/>
</dbReference>
<evidence type="ECO:0000256" key="9">
    <source>
        <dbReference type="PIRNR" id="PIRNR002869"/>
    </source>
</evidence>
<feature type="transmembrane region" description="Helical" evidence="8">
    <location>
        <begin position="398"/>
        <end position="418"/>
    </location>
</feature>
<feature type="transmembrane region" description="Helical" evidence="8">
    <location>
        <begin position="368"/>
        <end position="386"/>
    </location>
</feature>
<evidence type="ECO:0000313" key="11">
    <source>
        <dbReference type="Proteomes" id="UP000228996"/>
    </source>
</evidence>
<keyword evidence="4 8" id="KW-0133">Cell shape</keyword>
<evidence type="ECO:0000256" key="7">
    <source>
        <dbReference type="ARBA" id="ARBA00023136"/>
    </source>
</evidence>
<proteinExistence type="inferred from homology"/>
<name>A0A2M6XCM4_9BACT</name>
<feature type="transmembrane region" description="Helical" evidence="8">
    <location>
        <begin position="20"/>
        <end position="40"/>
    </location>
</feature>
<evidence type="ECO:0000256" key="4">
    <source>
        <dbReference type="ARBA" id="ARBA00022960"/>
    </source>
</evidence>
<keyword evidence="2 8" id="KW-1003">Cell membrane</keyword>
<feature type="transmembrane region" description="Helical" evidence="8">
    <location>
        <begin position="207"/>
        <end position="231"/>
    </location>
</feature>
<comment type="function">
    <text evidence="8 9">Involved in peptidoglycan biosynthesis. Transports lipid-linked peptidoglycan precursors from the inner to the outer leaflet of the cytoplasmic membrane.</text>
</comment>
<comment type="caution">
    <text evidence="10">The sequence shown here is derived from an EMBL/GenBank/DDBJ whole genome shotgun (WGS) entry which is preliminary data.</text>
</comment>
<feature type="transmembrane region" description="Helical" evidence="8">
    <location>
        <begin position="108"/>
        <end position="131"/>
    </location>
</feature>
<dbReference type="GO" id="GO:0015648">
    <property type="term" value="F:lipid-linked peptidoglycan transporter activity"/>
    <property type="evidence" value="ECO:0007669"/>
    <property type="project" value="UniProtKB-UniRule"/>
</dbReference>
<accession>A0A2M6XCM4</accession>
<evidence type="ECO:0000256" key="6">
    <source>
        <dbReference type="ARBA" id="ARBA00022989"/>
    </source>
</evidence>
<keyword evidence="3 8" id="KW-0812">Transmembrane</keyword>
<feature type="transmembrane region" description="Helical" evidence="8">
    <location>
        <begin position="151"/>
        <end position="169"/>
    </location>
</feature>
<keyword evidence="7 8" id="KW-0472">Membrane</keyword>
<sequence length="552" mass="61538">MVNNLIQSGKSLFLRKQTNILSAASVIMAAVLMSRILGLLRLRLMTERFFPDAKWQFDVYIASFRFPDMIFELLVLGALSAAFIPVFSEYLEKNKEEAYRVASSVINILSLIFGLAAVVMFIFAPQLSHLIAPSYGPEKIDLLTNLTRLMLFAQVFFCISNFLTGIIQSNQRFLIPALAPIVYNIGIILGIIFLVPIMGIYGASVGVIFGALLHLLIQLPLVIKLGFVYHWRAWDYHHPGFKEIAKLMAPRTLALAVSQVESTVSVFLTTFLIEGSVSLFYFAQTLMNIPIGLFGATIGQAALPSLSQSVAKNDLEEYKKNFLFSFFQTLYLVLPLTAILLILRIPAVRIAYGVKGFAWSETLETGKTLALFSAAIVCQSVIQILIRGFYALHNTKTPLVLSLLAVLTNIVLSTIFIFKFKWGIGGLAFSASIVAVIQTGLLLLFLDRQVKGFNRQRILSSFGKIGLATATMGLFLWVPMRFLDRFVLNTQKTGELILLTIIATLTGTFVYLLLSIILKIEEFQVVVSLVRKMGRWREILGQSEEIIENTTN</sequence>
<dbReference type="PRINTS" id="PR01806">
    <property type="entry name" value="VIRFACTRMVIN"/>
</dbReference>
<evidence type="ECO:0000313" key="10">
    <source>
        <dbReference type="EMBL" id="PIU03377.1"/>
    </source>
</evidence>
<dbReference type="HAMAP" id="MF_02078">
    <property type="entry name" value="MurJ_MviN"/>
    <property type="match status" value="1"/>
</dbReference>
<evidence type="ECO:0000256" key="8">
    <source>
        <dbReference type="HAMAP-Rule" id="MF_02078"/>
    </source>
</evidence>
<dbReference type="NCBIfam" id="TIGR01695">
    <property type="entry name" value="murJ_mviN"/>
    <property type="match status" value="1"/>
</dbReference>
<protein>
    <recommendedName>
        <fullName evidence="8">Probable lipid II flippase MurJ</fullName>
    </recommendedName>
</protein>
<feature type="transmembrane region" description="Helical" evidence="8">
    <location>
        <begin position="69"/>
        <end position="87"/>
    </location>
</feature>
<feature type="transmembrane region" description="Helical" evidence="8">
    <location>
        <begin position="181"/>
        <end position="201"/>
    </location>
</feature>
<evidence type="ECO:0000256" key="1">
    <source>
        <dbReference type="ARBA" id="ARBA00004651"/>
    </source>
</evidence>
<dbReference type="UniPathway" id="UPA00219"/>
<dbReference type="PANTHER" id="PTHR47019:SF1">
    <property type="entry name" value="LIPID II FLIPPASE MURJ"/>
    <property type="match status" value="1"/>
</dbReference>
<gene>
    <name evidence="10" type="primary">mviN</name>
    <name evidence="8" type="synonym">murJ</name>
    <name evidence="10" type="ORF">COT44_02955</name>
</gene>
<dbReference type="Pfam" id="PF03023">
    <property type="entry name" value="MurJ"/>
    <property type="match status" value="1"/>
</dbReference>
<dbReference type="GO" id="GO:0071555">
    <property type="term" value="P:cell wall organization"/>
    <property type="evidence" value="ECO:0007669"/>
    <property type="project" value="UniProtKB-UniRule"/>
</dbReference>
<dbReference type="GO" id="GO:0034204">
    <property type="term" value="P:lipid translocation"/>
    <property type="evidence" value="ECO:0007669"/>
    <property type="project" value="TreeGrafter"/>
</dbReference>
<comment type="pathway">
    <text evidence="8">Cell wall biogenesis; peptidoglycan biosynthesis.</text>
</comment>
<evidence type="ECO:0000256" key="3">
    <source>
        <dbReference type="ARBA" id="ARBA00022692"/>
    </source>
</evidence>
<keyword evidence="8 9" id="KW-0961">Cell wall biogenesis/degradation</keyword>
<keyword evidence="8 9" id="KW-0813">Transport</keyword>
<dbReference type="GO" id="GO:0008360">
    <property type="term" value="P:regulation of cell shape"/>
    <property type="evidence" value="ECO:0007669"/>
    <property type="project" value="UniProtKB-UniRule"/>
</dbReference>
<feature type="transmembrane region" description="Helical" evidence="8">
    <location>
        <begin position="323"/>
        <end position="348"/>
    </location>
</feature>
<comment type="subcellular location">
    <subcellularLocation>
        <location evidence="1 8">Cell membrane</location>
        <topology evidence="1 8">Multi-pass membrane protein</topology>
    </subcellularLocation>
</comment>
<evidence type="ECO:0000256" key="2">
    <source>
        <dbReference type="ARBA" id="ARBA00022475"/>
    </source>
</evidence>